<accession>A0A0A8X4Y9</accession>
<keyword evidence="1" id="KW-0812">Transmembrane</keyword>
<evidence type="ECO:0000313" key="2">
    <source>
        <dbReference type="EMBL" id="GAM14107.1"/>
    </source>
</evidence>
<keyword evidence="1" id="KW-1133">Transmembrane helix</keyword>
<dbReference type="AlphaFoldDB" id="A0A0A8X4Y9"/>
<sequence>MLIQNVLSAPVFLVLLFLTYIAMWLYISRHEVRRGNKDKH</sequence>
<keyword evidence="1" id="KW-0472">Membrane</keyword>
<dbReference type="EMBL" id="BASE01000046">
    <property type="protein sequence ID" value="GAM14107.1"/>
    <property type="molecule type" value="Genomic_DNA"/>
</dbReference>
<gene>
    <name evidence="2" type="ORF">SAMD00020551_2254</name>
</gene>
<evidence type="ECO:0000256" key="1">
    <source>
        <dbReference type="SAM" id="Phobius"/>
    </source>
</evidence>
<protein>
    <submittedName>
        <fullName evidence="2">Uncharacterized protein</fullName>
    </submittedName>
</protein>
<proteinExistence type="predicted"/>
<name>A0A0A8X4Y9_MESS1</name>
<keyword evidence="3" id="KW-1185">Reference proteome</keyword>
<dbReference type="Proteomes" id="UP000031014">
    <property type="component" value="Unassembled WGS sequence"/>
</dbReference>
<reference evidence="2 3" key="1">
    <citation type="submission" date="2013-06" db="EMBL/GenBank/DDBJ databases">
        <title>Whole genome shotgun sequence of Bacillus selenatarsenatis SF-1.</title>
        <authorList>
            <person name="Kuroda M."/>
            <person name="Sei K."/>
            <person name="Yamashita M."/>
            <person name="Ike M."/>
        </authorList>
    </citation>
    <scope>NUCLEOTIDE SEQUENCE [LARGE SCALE GENOMIC DNA]</scope>
    <source>
        <strain evidence="2 3">SF-1</strain>
    </source>
</reference>
<comment type="caution">
    <text evidence="2">The sequence shown here is derived from an EMBL/GenBank/DDBJ whole genome shotgun (WGS) entry which is preliminary data.</text>
</comment>
<evidence type="ECO:0000313" key="3">
    <source>
        <dbReference type="Proteomes" id="UP000031014"/>
    </source>
</evidence>
<feature type="transmembrane region" description="Helical" evidence="1">
    <location>
        <begin position="6"/>
        <end position="27"/>
    </location>
</feature>
<organism evidence="2 3">
    <name type="scientific">Mesobacillus selenatarsenatis (strain DSM 18680 / JCM 14380 / FERM P-15431 / SF-1)</name>
    <dbReference type="NCBI Taxonomy" id="1321606"/>
    <lineage>
        <taxon>Bacteria</taxon>
        <taxon>Bacillati</taxon>
        <taxon>Bacillota</taxon>
        <taxon>Bacilli</taxon>
        <taxon>Bacillales</taxon>
        <taxon>Bacillaceae</taxon>
        <taxon>Mesobacillus</taxon>
    </lineage>
</organism>